<dbReference type="EMBL" id="JAESIY010000005">
    <property type="protein sequence ID" value="MBL3656613.1"/>
    <property type="molecule type" value="Genomic_DNA"/>
</dbReference>
<keyword evidence="3" id="KW-1185">Reference proteome</keyword>
<dbReference type="AlphaFoldDB" id="A0A937F9W7"/>
<accession>A0A937F9W7</accession>
<sequence length="155" mass="18441">MKKIQIIVFILLSVIACKKGKFTENRDIEIENKEVPPEKRAEKDLYDEVMDVHDEAMPKMDRLMKLKGQLQEKYDIGKDQEKATENDLEKYHEAIKKLEKADEAMMEWMHKFEPQEDNTDHDKVMEYYQDQKESIIKVNEQMEEAMKNAEATLNQ</sequence>
<gene>
    <name evidence="2" type="ORF">JL102_10750</name>
</gene>
<feature type="coiled-coil region" evidence="1">
    <location>
        <begin position="128"/>
        <end position="155"/>
    </location>
</feature>
<reference evidence="2" key="1">
    <citation type="submission" date="2021-01" db="EMBL/GenBank/DDBJ databases">
        <title>Fulvivirga kasyanovii gen. nov., sp nov., a novel member of the phylum Bacteroidetes isolated from seawater in a mussel farm.</title>
        <authorList>
            <person name="Zhao L.-H."/>
            <person name="Wang Z.-J."/>
        </authorList>
    </citation>
    <scope>NUCLEOTIDE SEQUENCE</scope>
    <source>
        <strain evidence="2">2943</strain>
    </source>
</reference>
<dbReference type="Proteomes" id="UP000659388">
    <property type="component" value="Unassembled WGS sequence"/>
</dbReference>
<comment type="caution">
    <text evidence="2">The sequence shown here is derived from an EMBL/GenBank/DDBJ whole genome shotgun (WGS) entry which is preliminary data.</text>
</comment>
<dbReference type="PROSITE" id="PS51257">
    <property type="entry name" value="PROKAR_LIPOPROTEIN"/>
    <property type="match status" value="1"/>
</dbReference>
<name>A0A937F9W7_9BACT</name>
<proteinExistence type="predicted"/>
<keyword evidence="1" id="KW-0175">Coiled coil</keyword>
<evidence type="ECO:0000313" key="2">
    <source>
        <dbReference type="EMBL" id="MBL3656613.1"/>
    </source>
</evidence>
<evidence type="ECO:0008006" key="4">
    <source>
        <dbReference type="Google" id="ProtNLM"/>
    </source>
</evidence>
<evidence type="ECO:0000313" key="3">
    <source>
        <dbReference type="Proteomes" id="UP000659388"/>
    </source>
</evidence>
<evidence type="ECO:0000256" key="1">
    <source>
        <dbReference type="SAM" id="Coils"/>
    </source>
</evidence>
<protein>
    <recommendedName>
        <fullName evidence="4">Viral A-type inclusion protein</fullName>
    </recommendedName>
</protein>
<organism evidence="2 3">
    <name type="scientific">Fulvivirga sediminis</name>
    <dbReference type="NCBI Taxonomy" id="2803949"/>
    <lineage>
        <taxon>Bacteria</taxon>
        <taxon>Pseudomonadati</taxon>
        <taxon>Bacteroidota</taxon>
        <taxon>Cytophagia</taxon>
        <taxon>Cytophagales</taxon>
        <taxon>Fulvivirgaceae</taxon>
        <taxon>Fulvivirga</taxon>
    </lineage>
</organism>
<dbReference type="RefSeq" id="WP_202244400.1">
    <property type="nucleotide sequence ID" value="NZ_JAESIY010000005.1"/>
</dbReference>